<dbReference type="GO" id="GO:1901678">
    <property type="term" value="P:iron coordination entity transport"/>
    <property type="evidence" value="ECO:0007669"/>
    <property type="project" value="UniProtKB-ARBA"/>
</dbReference>
<dbReference type="Pfam" id="PF01497">
    <property type="entry name" value="Peripla_BP_2"/>
    <property type="match status" value="1"/>
</dbReference>
<comment type="similarity">
    <text evidence="2">Belongs to the bacterial solute-binding protein 8 family.</text>
</comment>
<accession>A0A1I4L337</accession>
<dbReference type="InterPro" id="IPR006311">
    <property type="entry name" value="TAT_signal"/>
</dbReference>
<evidence type="ECO:0000313" key="7">
    <source>
        <dbReference type="EMBL" id="SFL85341.1"/>
    </source>
</evidence>
<gene>
    <name evidence="7" type="ORF">SAMN04488125_12730</name>
</gene>
<keyword evidence="5" id="KW-0732">Signal</keyword>
<evidence type="ECO:0000313" key="8">
    <source>
        <dbReference type="Proteomes" id="UP000198804"/>
    </source>
</evidence>
<keyword evidence="3" id="KW-0813">Transport</keyword>
<dbReference type="PROSITE" id="PS50983">
    <property type="entry name" value="FE_B12_PBP"/>
    <property type="match status" value="1"/>
</dbReference>
<dbReference type="Gene3D" id="3.40.50.1980">
    <property type="entry name" value="Nitrogenase molybdenum iron protein domain"/>
    <property type="match status" value="2"/>
</dbReference>
<dbReference type="STRING" id="414703.SAMN04488125_12730"/>
<keyword evidence="4" id="KW-0408">Iron</keyword>
<dbReference type="CDD" id="cd01146">
    <property type="entry name" value="FhuD"/>
    <property type="match status" value="1"/>
</dbReference>
<evidence type="ECO:0000259" key="6">
    <source>
        <dbReference type="PROSITE" id="PS50983"/>
    </source>
</evidence>
<evidence type="ECO:0000256" key="4">
    <source>
        <dbReference type="ARBA" id="ARBA00022496"/>
    </source>
</evidence>
<evidence type="ECO:0000256" key="5">
    <source>
        <dbReference type="ARBA" id="ARBA00022729"/>
    </source>
</evidence>
<protein>
    <submittedName>
        <fullName evidence="7">Iron complex transport system substrate-binding protein</fullName>
    </submittedName>
</protein>
<dbReference type="Proteomes" id="UP000198804">
    <property type="component" value="Unassembled WGS sequence"/>
</dbReference>
<dbReference type="AlphaFoldDB" id="A0A1I4L337"/>
<comment type="subcellular location">
    <subcellularLocation>
        <location evidence="1">Cell envelope</location>
    </subcellularLocation>
</comment>
<dbReference type="SUPFAM" id="SSF53807">
    <property type="entry name" value="Helical backbone' metal receptor"/>
    <property type="match status" value="1"/>
</dbReference>
<dbReference type="InterPro" id="IPR002491">
    <property type="entry name" value="ABC_transptr_periplasmic_BD"/>
</dbReference>
<reference evidence="8" key="1">
    <citation type="submission" date="2016-10" db="EMBL/GenBank/DDBJ databases">
        <authorList>
            <person name="Varghese N."/>
            <person name="Submissions S."/>
        </authorList>
    </citation>
    <scope>NUCLEOTIDE SEQUENCE [LARGE SCALE GENOMIC DNA]</scope>
    <source>
        <strain evidence="8">CGMCC 1.6474</strain>
    </source>
</reference>
<keyword evidence="4" id="KW-0410">Iron transport</keyword>
<keyword evidence="4" id="KW-0406">Ion transport</keyword>
<keyword evidence="8" id="KW-1185">Reference proteome</keyword>
<feature type="domain" description="Fe/B12 periplasmic-binding" evidence="6">
    <location>
        <begin position="45"/>
        <end position="312"/>
    </location>
</feature>
<evidence type="ECO:0000256" key="3">
    <source>
        <dbReference type="ARBA" id="ARBA00022448"/>
    </source>
</evidence>
<dbReference type="GO" id="GO:0030288">
    <property type="term" value="C:outer membrane-bounded periplasmic space"/>
    <property type="evidence" value="ECO:0007669"/>
    <property type="project" value="TreeGrafter"/>
</dbReference>
<sequence>MMFSVSRRNFLVGGLAASTGLAAGPARASDLVFRRSAVLPAPARRVVALEFLLAEMLAAVGVPPVGMSDPALYPGWIGVLSERLKDVADVGTRQQPSLEAIARLKPDLILGVSYRHAPLFDVFESIAPTVLLDFAPVPPATRLDSAFSLQTMIGGFVGQRAQAERADAEVSAGIARDAGRLAEAGRSGRRLVVLQELSGQDTYWVFTADSLSAGLAARLGLRFWPPDRSREGVRPLTSEDLLALDDCDVMLVSTTGPDVTLATKTRSAAWQRVPALRAGRVGLIERNIWNFGGPASALRLSNRITDLLLRAPAAG</sequence>
<organism evidence="7 8">
    <name type="scientific">Methylorubrum salsuginis</name>
    <dbReference type="NCBI Taxonomy" id="414703"/>
    <lineage>
        <taxon>Bacteria</taxon>
        <taxon>Pseudomonadati</taxon>
        <taxon>Pseudomonadota</taxon>
        <taxon>Alphaproteobacteria</taxon>
        <taxon>Hyphomicrobiales</taxon>
        <taxon>Methylobacteriaceae</taxon>
        <taxon>Methylorubrum</taxon>
    </lineage>
</organism>
<dbReference type="InterPro" id="IPR051313">
    <property type="entry name" value="Bact_iron-sidero_bind"/>
</dbReference>
<evidence type="ECO:0000256" key="1">
    <source>
        <dbReference type="ARBA" id="ARBA00004196"/>
    </source>
</evidence>
<evidence type="ECO:0000256" key="2">
    <source>
        <dbReference type="ARBA" id="ARBA00008814"/>
    </source>
</evidence>
<dbReference type="PANTHER" id="PTHR30532:SF1">
    <property type="entry name" value="IRON(3+)-HYDROXAMATE-BINDING PROTEIN FHUD"/>
    <property type="match status" value="1"/>
</dbReference>
<dbReference type="RefSeq" id="WP_207549494.1">
    <property type="nucleotide sequence ID" value="NZ_FOSV01000027.1"/>
</dbReference>
<name>A0A1I4L337_9HYPH</name>
<dbReference type="PROSITE" id="PS51318">
    <property type="entry name" value="TAT"/>
    <property type="match status" value="1"/>
</dbReference>
<proteinExistence type="inferred from homology"/>
<dbReference type="EMBL" id="FOSV01000027">
    <property type="protein sequence ID" value="SFL85341.1"/>
    <property type="molecule type" value="Genomic_DNA"/>
</dbReference>
<dbReference type="PANTHER" id="PTHR30532">
    <property type="entry name" value="IRON III DICITRATE-BINDING PERIPLASMIC PROTEIN"/>
    <property type="match status" value="1"/>
</dbReference>